<keyword evidence="2" id="KW-1185">Reference proteome</keyword>
<accession>K0S3T0</accession>
<dbReference type="AlphaFoldDB" id="K0S3T0"/>
<evidence type="ECO:0000313" key="1">
    <source>
        <dbReference type="EMBL" id="EJK53552.1"/>
    </source>
</evidence>
<reference evidence="1 2" key="1">
    <citation type="journal article" date="2012" name="Genome Biol.">
        <title>Genome and low-iron response of an oceanic diatom adapted to chronic iron limitation.</title>
        <authorList>
            <person name="Lommer M."/>
            <person name="Specht M."/>
            <person name="Roy A.S."/>
            <person name="Kraemer L."/>
            <person name="Andreson R."/>
            <person name="Gutowska M.A."/>
            <person name="Wolf J."/>
            <person name="Bergner S.V."/>
            <person name="Schilhabel M.B."/>
            <person name="Klostermeier U.C."/>
            <person name="Beiko R.G."/>
            <person name="Rosenstiel P."/>
            <person name="Hippler M."/>
            <person name="Laroche J."/>
        </authorList>
    </citation>
    <scope>NUCLEOTIDE SEQUENCE [LARGE SCALE GENOMIC DNA]</scope>
    <source>
        <strain evidence="1 2">CCMP1005</strain>
    </source>
</reference>
<organism evidence="1 2">
    <name type="scientific">Thalassiosira oceanica</name>
    <name type="common">Marine diatom</name>
    <dbReference type="NCBI Taxonomy" id="159749"/>
    <lineage>
        <taxon>Eukaryota</taxon>
        <taxon>Sar</taxon>
        <taxon>Stramenopiles</taxon>
        <taxon>Ochrophyta</taxon>
        <taxon>Bacillariophyta</taxon>
        <taxon>Coscinodiscophyceae</taxon>
        <taxon>Thalassiosirophycidae</taxon>
        <taxon>Thalassiosirales</taxon>
        <taxon>Thalassiosiraceae</taxon>
        <taxon>Thalassiosira</taxon>
    </lineage>
</organism>
<sequence>MTPTWLFAYEVDEGLYEYIRALRDVISLCRELHPDEMARMVILLQTPTAADVFLRKDDSDEWRANHNFREEAWTRRLREELGGHVDGIIPVFEWTLASNWRGRTSDGVHTRENYYEEVFHLQVSAILSAMRFGKGWDPPLARGDDPGARWFAGVPLGDG</sequence>
<proteinExistence type="predicted"/>
<name>K0S3T0_THAOC</name>
<protein>
    <submittedName>
        <fullName evidence="1">Uncharacterized protein</fullName>
    </submittedName>
</protein>
<gene>
    <name evidence="1" type="ORF">THAOC_26987</name>
</gene>
<evidence type="ECO:0000313" key="2">
    <source>
        <dbReference type="Proteomes" id="UP000266841"/>
    </source>
</evidence>
<comment type="caution">
    <text evidence="1">The sequence shown here is derived from an EMBL/GenBank/DDBJ whole genome shotgun (WGS) entry which is preliminary data.</text>
</comment>
<dbReference type="EMBL" id="AGNL01037552">
    <property type="protein sequence ID" value="EJK53552.1"/>
    <property type="molecule type" value="Genomic_DNA"/>
</dbReference>
<dbReference type="Proteomes" id="UP000266841">
    <property type="component" value="Unassembled WGS sequence"/>
</dbReference>